<dbReference type="Proteomes" id="UP001169006">
    <property type="component" value="Unassembled WGS sequence"/>
</dbReference>
<keyword evidence="4" id="KW-0460">Magnesium</keyword>
<dbReference type="InterPro" id="IPR023214">
    <property type="entry name" value="HAD_sf"/>
</dbReference>
<gene>
    <name evidence="5" type="ORF">Q2T52_04575</name>
</gene>
<comment type="caution">
    <text evidence="5">The sequence shown here is derived from an EMBL/GenBank/DDBJ whole genome shotgun (WGS) entry which is preliminary data.</text>
</comment>
<name>A0ABT8SSH7_9HYPH</name>
<dbReference type="Gene3D" id="3.40.50.1000">
    <property type="entry name" value="HAD superfamily/HAD-like"/>
    <property type="match status" value="1"/>
</dbReference>
<organism evidence="5 6">
    <name type="scientific">Rhizobium oryzicola</name>
    <dbReference type="NCBI Taxonomy" id="1232668"/>
    <lineage>
        <taxon>Bacteria</taxon>
        <taxon>Pseudomonadati</taxon>
        <taxon>Pseudomonadota</taxon>
        <taxon>Alphaproteobacteria</taxon>
        <taxon>Hyphomicrobiales</taxon>
        <taxon>Rhizobiaceae</taxon>
        <taxon>Rhizobium/Agrobacterium group</taxon>
        <taxon>Rhizobium</taxon>
    </lineage>
</organism>
<evidence type="ECO:0000313" key="6">
    <source>
        <dbReference type="Proteomes" id="UP001169006"/>
    </source>
</evidence>
<keyword evidence="6" id="KW-1185">Reference proteome</keyword>
<dbReference type="PANTHER" id="PTHR28181:SF2">
    <property type="entry name" value="PHOSPHORIC MONOESTER HYDROLASE"/>
    <property type="match status" value="1"/>
</dbReference>
<sequence>MKAFCDFDGTISKEDVTDLVLDRFALPEWHDVEARWERGEINSRQCMKAQVKLLRADIEELDAFLDTIEIDQGFLAFKKFCDEKQIGITIVSDGVDYFIRRILANHGITGVEIIANRMMRTVEGGEARFDLAFPYASEGCTPASGVCKCRVLGAYSGEHIYVGDSRSDFCVSHEAQLVFAKATLITYCEENRIPFVAYTGFNEVLSTVRMLTRNEPRPVEARAVTKTA</sequence>
<evidence type="ECO:0000313" key="5">
    <source>
        <dbReference type="EMBL" id="MDO1581364.1"/>
    </source>
</evidence>
<dbReference type="EC" id="3.1.3.-" evidence="5"/>
<dbReference type="InterPro" id="IPR050849">
    <property type="entry name" value="HAD-like_hydrolase_phosphatase"/>
</dbReference>
<dbReference type="InterPro" id="IPR006384">
    <property type="entry name" value="HAD_hydro_PyrdxlP_Pase-like"/>
</dbReference>
<accession>A0ABT8SSH7</accession>
<dbReference type="InterPro" id="IPR036412">
    <property type="entry name" value="HAD-like_sf"/>
</dbReference>
<evidence type="ECO:0000256" key="4">
    <source>
        <dbReference type="ARBA" id="ARBA00022842"/>
    </source>
</evidence>
<evidence type="ECO:0000256" key="1">
    <source>
        <dbReference type="ARBA" id="ARBA00001946"/>
    </source>
</evidence>
<dbReference type="NCBIfam" id="TIGR01488">
    <property type="entry name" value="HAD-SF-IB"/>
    <property type="match status" value="1"/>
</dbReference>
<dbReference type="RefSeq" id="WP_302075475.1">
    <property type="nucleotide sequence ID" value="NZ_JAUKWQ010000001.1"/>
</dbReference>
<dbReference type="NCBIfam" id="TIGR01489">
    <property type="entry name" value="DKMTPPase-SF"/>
    <property type="match status" value="1"/>
</dbReference>
<keyword evidence="2" id="KW-0479">Metal-binding</keyword>
<comment type="cofactor">
    <cofactor evidence="1">
        <name>Mg(2+)</name>
        <dbReference type="ChEBI" id="CHEBI:18420"/>
    </cofactor>
</comment>
<dbReference type="Gene3D" id="3.90.1470.20">
    <property type="match status" value="1"/>
</dbReference>
<dbReference type="PANTHER" id="PTHR28181">
    <property type="entry name" value="UPF0655 PROTEIN YCR015C"/>
    <property type="match status" value="1"/>
</dbReference>
<reference evidence="5" key="2">
    <citation type="submission" date="2023-07" db="EMBL/GenBank/DDBJ databases">
        <authorList>
            <person name="Sun H."/>
        </authorList>
    </citation>
    <scope>NUCLEOTIDE SEQUENCE</scope>
    <source>
        <strain evidence="5">05753</strain>
    </source>
</reference>
<evidence type="ECO:0000256" key="2">
    <source>
        <dbReference type="ARBA" id="ARBA00022723"/>
    </source>
</evidence>
<dbReference type="GO" id="GO:0016787">
    <property type="term" value="F:hydrolase activity"/>
    <property type="evidence" value="ECO:0007669"/>
    <property type="project" value="UniProtKB-KW"/>
</dbReference>
<dbReference type="EMBL" id="JAUKWQ010000001">
    <property type="protein sequence ID" value="MDO1581364.1"/>
    <property type="molecule type" value="Genomic_DNA"/>
</dbReference>
<proteinExistence type="predicted"/>
<reference evidence="5" key="1">
    <citation type="journal article" date="2015" name="Int. J. Syst. Evol. Microbiol.">
        <title>Rhizobium oryzicola sp. nov., potential plant-growth-promoting endophytic bacteria isolated from rice roots.</title>
        <authorList>
            <person name="Zhang X.X."/>
            <person name="Gao J.S."/>
            <person name="Cao Y.H."/>
            <person name="Sheirdil R.A."/>
            <person name="Wang X.C."/>
            <person name="Zhang L."/>
        </authorList>
    </citation>
    <scope>NUCLEOTIDE SEQUENCE</scope>
    <source>
        <strain evidence="5">05753</strain>
    </source>
</reference>
<keyword evidence="3 5" id="KW-0378">Hydrolase</keyword>
<protein>
    <submittedName>
        <fullName evidence="5">MtnX-like HAD-IB family phosphatase</fullName>
        <ecNumber evidence="5">3.1.3.-</ecNumber>
    </submittedName>
</protein>
<dbReference type="InterPro" id="IPR016965">
    <property type="entry name" value="Pase_PHOSPHO-typ"/>
</dbReference>
<evidence type="ECO:0000256" key="3">
    <source>
        <dbReference type="ARBA" id="ARBA00022801"/>
    </source>
</evidence>
<dbReference type="Pfam" id="PF06888">
    <property type="entry name" value="Put_Phosphatase"/>
    <property type="match status" value="1"/>
</dbReference>
<dbReference type="SUPFAM" id="SSF56784">
    <property type="entry name" value="HAD-like"/>
    <property type="match status" value="1"/>
</dbReference>